<keyword evidence="4" id="KW-1185">Reference proteome</keyword>
<accession>A0A3A6QEI2</accession>
<dbReference type="Pfam" id="PF25231">
    <property type="entry name" value="DUF7847"/>
    <property type="match status" value="1"/>
</dbReference>
<dbReference type="AlphaFoldDB" id="A0A3A6QEI2"/>
<keyword evidence="1" id="KW-0812">Transmembrane</keyword>
<evidence type="ECO:0000259" key="2">
    <source>
        <dbReference type="Pfam" id="PF25231"/>
    </source>
</evidence>
<feature type="transmembrane region" description="Helical" evidence="1">
    <location>
        <begin position="134"/>
        <end position="161"/>
    </location>
</feature>
<dbReference type="RefSeq" id="WP_120101159.1">
    <property type="nucleotide sequence ID" value="NZ_QKNY01000004.1"/>
</dbReference>
<comment type="caution">
    <text evidence="3">The sequence shown here is derived from an EMBL/GenBank/DDBJ whole genome shotgun (WGS) entry which is preliminary data.</text>
</comment>
<dbReference type="InterPro" id="IPR057169">
    <property type="entry name" value="DUF7847"/>
</dbReference>
<feature type="domain" description="DUF7847" evidence="2">
    <location>
        <begin position="1"/>
        <end position="260"/>
    </location>
</feature>
<feature type="transmembrane region" description="Helical" evidence="1">
    <location>
        <begin position="96"/>
        <end position="122"/>
    </location>
</feature>
<evidence type="ECO:0000313" key="3">
    <source>
        <dbReference type="EMBL" id="RJX44535.1"/>
    </source>
</evidence>
<evidence type="ECO:0000256" key="1">
    <source>
        <dbReference type="SAM" id="Phobius"/>
    </source>
</evidence>
<protein>
    <recommendedName>
        <fullName evidence="2">DUF7847 domain-containing protein</fullName>
    </recommendedName>
</protein>
<feature type="transmembrane region" description="Helical" evidence="1">
    <location>
        <begin position="189"/>
        <end position="215"/>
    </location>
</feature>
<reference evidence="3 4" key="1">
    <citation type="submission" date="2018-06" db="EMBL/GenBank/DDBJ databases">
        <title>Halonotius sp. F13-13 a new haloarchaeeon isolated from a solar saltern from Isla Cristina, Huelva, Spain.</title>
        <authorList>
            <person name="Duran-Viseras A."/>
            <person name="Sanchez-Porro C."/>
            <person name="Ventosa A."/>
        </authorList>
    </citation>
    <scope>NUCLEOTIDE SEQUENCE [LARGE SCALE GENOMIC DNA]</scope>
    <source>
        <strain evidence="3 4">F13-13</strain>
    </source>
</reference>
<evidence type="ECO:0000313" key="4">
    <source>
        <dbReference type="Proteomes" id="UP000276588"/>
    </source>
</evidence>
<proteinExistence type="predicted"/>
<dbReference type="OrthoDB" id="241125at2157"/>
<feature type="transmembrane region" description="Helical" evidence="1">
    <location>
        <begin position="15"/>
        <end position="36"/>
    </location>
</feature>
<feature type="transmembrane region" description="Helical" evidence="1">
    <location>
        <begin position="43"/>
        <end position="63"/>
    </location>
</feature>
<keyword evidence="1" id="KW-1133">Transmembrane helix</keyword>
<keyword evidence="1" id="KW-0472">Membrane</keyword>
<dbReference type="EMBL" id="QKNY01000004">
    <property type="protein sequence ID" value="RJX44535.1"/>
    <property type="molecule type" value="Genomic_DNA"/>
</dbReference>
<dbReference type="Proteomes" id="UP000276588">
    <property type="component" value="Unassembled WGS sequence"/>
</dbReference>
<sequence>MAAIRSLKPAIGSLVRNPIIIVVAAVVGLLQLPQLLVPTTSPLLSTAVSLGMSGLLLFLLPFYQGGIIGMADDARTGTTSIGTLIDVGKANYVSLLLSYVVVVAIAIAFGIIVAIGAVVGGVGVVAGGGQPSPAILAVVGLIGLLLVVGYLAVMVCIQFYAHEIVLNDAAVAEGFTGSVSLVRENLLSAIGYSLLMFVGGGVIGGLSGAASILLSPQPPLQSMLPELSLPVMLGVGLVSILATALLGAFYATYSVTFYRDIAGSSGFRL</sequence>
<gene>
    <name evidence="3" type="ORF">DM826_02685</name>
</gene>
<feature type="transmembrane region" description="Helical" evidence="1">
    <location>
        <begin position="227"/>
        <end position="250"/>
    </location>
</feature>
<name>A0A3A6QEI2_9EURY</name>
<organism evidence="3 4">
    <name type="scientific">Halonotius aquaticus</name>
    <dbReference type="NCBI Taxonomy" id="2216978"/>
    <lineage>
        <taxon>Archaea</taxon>
        <taxon>Methanobacteriati</taxon>
        <taxon>Methanobacteriota</taxon>
        <taxon>Stenosarchaea group</taxon>
        <taxon>Halobacteria</taxon>
        <taxon>Halobacteriales</taxon>
        <taxon>Haloferacaceae</taxon>
        <taxon>Halonotius</taxon>
    </lineage>
</organism>